<dbReference type="Proteomes" id="UP000027138">
    <property type="component" value="Unassembled WGS sequence"/>
</dbReference>
<dbReference type="PRINTS" id="PR00723">
    <property type="entry name" value="SUBTILISIN"/>
</dbReference>
<dbReference type="Pfam" id="PF00082">
    <property type="entry name" value="Peptidase_S8"/>
    <property type="match status" value="1"/>
</dbReference>
<dbReference type="AlphaFoldDB" id="A0A067KI45"/>
<keyword evidence="4" id="KW-0732">Signal</keyword>
<evidence type="ECO:0000256" key="5">
    <source>
        <dbReference type="ARBA" id="ARBA00022801"/>
    </source>
</evidence>
<evidence type="ECO:0000259" key="9">
    <source>
        <dbReference type="Pfam" id="PF17766"/>
    </source>
</evidence>
<dbReference type="OrthoDB" id="206201at2759"/>
<gene>
    <name evidence="10" type="ORF">JCGZ_12406</name>
</gene>
<dbReference type="InterPro" id="IPR000209">
    <property type="entry name" value="Peptidase_S8/S53_dom"/>
</dbReference>
<keyword evidence="6" id="KW-0720">Serine protease</keyword>
<feature type="domain" description="Subtilisin-like protease fibronectin type-III" evidence="9">
    <location>
        <begin position="458"/>
        <end position="563"/>
    </location>
</feature>
<evidence type="ECO:0000256" key="3">
    <source>
        <dbReference type="ARBA" id="ARBA00022670"/>
    </source>
</evidence>
<dbReference type="MEROPS" id="S08.150"/>
<dbReference type="InterPro" id="IPR023828">
    <property type="entry name" value="Peptidase_S8_Ser-AS"/>
</dbReference>
<proteinExistence type="inferred from homology"/>
<dbReference type="GO" id="GO:0005576">
    <property type="term" value="C:extracellular region"/>
    <property type="evidence" value="ECO:0007669"/>
    <property type="project" value="UniProtKB-SubCell"/>
</dbReference>
<evidence type="ECO:0000256" key="7">
    <source>
        <dbReference type="PROSITE-ProRule" id="PRU01240"/>
    </source>
</evidence>
<dbReference type="STRING" id="180498.A0A067KI45"/>
<feature type="domain" description="Peptidase S8/S53" evidence="8">
    <location>
        <begin position="16"/>
        <end position="380"/>
    </location>
</feature>
<dbReference type="InterPro" id="IPR045051">
    <property type="entry name" value="SBT"/>
</dbReference>
<dbReference type="Gene3D" id="2.60.40.2310">
    <property type="match status" value="1"/>
</dbReference>
<dbReference type="InterPro" id="IPR015500">
    <property type="entry name" value="Peptidase_S8_subtilisin-rel"/>
</dbReference>
<keyword evidence="5" id="KW-0378">Hydrolase</keyword>
<accession>A0A067KI45</accession>
<dbReference type="GO" id="GO:0006508">
    <property type="term" value="P:proteolysis"/>
    <property type="evidence" value="ECO:0007669"/>
    <property type="project" value="UniProtKB-KW"/>
</dbReference>
<evidence type="ECO:0000256" key="4">
    <source>
        <dbReference type="ARBA" id="ARBA00022729"/>
    </source>
</evidence>
<dbReference type="InterPro" id="IPR041469">
    <property type="entry name" value="Subtilisin-like_FN3"/>
</dbReference>
<dbReference type="Gene3D" id="3.50.30.30">
    <property type="match status" value="1"/>
</dbReference>
<keyword evidence="11" id="KW-1185">Reference proteome</keyword>
<dbReference type="InterPro" id="IPR036852">
    <property type="entry name" value="Peptidase_S8/S53_dom_sf"/>
</dbReference>
<dbReference type="GO" id="GO:0004252">
    <property type="term" value="F:serine-type endopeptidase activity"/>
    <property type="evidence" value="ECO:0007669"/>
    <property type="project" value="InterPro"/>
</dbReference>
<comment type="caution">
    <text evidence="7">Lacks conserved residue(s) required for the propagation of feature annotation.</text>
</comment>
<comment type="similarity">
    <text evidence="2 7">Belongs to the peptidase S8 family.</text>
</comment>
<comment type="subcellular location">
    <subcellularLocation>
        <location evidence="1">Secreted</location>
    </subcellularLocation>
</comment>
<evidence type="ECO:0000256" key="2">
    <source>
        <dbReference type="ARBA" id="ARBA00011073"/>
    </source>
</evidence>
<protein>
    <submittedName>
        <fullName evidence="10">Uncharacterized protein</fullName>
    </submittedName>
</protein>
<dbReference type="PROSITE" id="PS51892">
    <property type="entry name" value="SUBTILASE"/>
    <property type="match status" value="1"/>
</dbReference>
<reference evidence="10 11" key="1">
    <citation type="journal article" date="2014" name="PLoS ONE">
        <title>Global Analysis of Gene Expression Profiles in Physic Nut (Jatropha curcas L.) Seedlings Exposed to Salt Stress.</title>
        <authorList>
            <person name="Zhang L."/>
            <person name="Zhang C."/>
            <person name="Wu P."/>
            <person name="Chen Y."/>
            <person name="Li M."/>
            <person name="Jiang H."/>
            <person name="Wu G."/>
        </authorList>
    </citation>
    <scope>NUCLEOTIDE SEQUENCE [LARGE SCALE GENOMIC DNA]</scope>
    <source>
        <strain evidence="11">cv. GZQX0401</strain>
        <tissue evidence="10">Young leaves</tissue>
    </source>
</reference>
<evidence type="ECO:0000256" key="1">
    <source>
        <dbReference type="ARBA" id="ARBA00004613"/>
    </source>
</evidence>
<evidence type="ECO:0000256" key="6">
    <source>
        <dbReference type="ARBA" id="ARBA00022825"/>
    </source>
</evidence>
<organism evidence="10 11">
    <name type="scientific">Jatropha curcas</name>
    <name type="common">Barbados nut</name>
    <dbReference type="NCBI Taxonomy" id="180498"/>
    <lineage>
        <taxon>Eukaryota</taxon>
        <taxon>Viridiplantae</taxon>
        <taxon>Streptophyta</taxon>
        <taxon>Embryophyta</taxon>
        <taxon>Tracheophyta</taxon>
        <taxon>Spermatophyta</taxon>
        <taxon>Magnoliopsida</taxon>
        <taxon>eudicotyledons</taxon>
        <taxon>Gunneridae</taxon>
        <taxon>Pentapetalae</taxon>
        <taxon>rosids</taxon>
        <taxon>fabids</taxon>
        <taxon>Malpighiales</taxon>
        <taxon>Euphorbiaceae</taxon>
        <taxon>Crotonoideae</taxon>
        <taxon>Jatropheae</taxon>
        <taxon>Jatropha</taxon>
    </lineage>
</organism>
<dbReference type="PROSITE" id="PS00138">
    <property type="entry name" value="SUBTILASE_SER"/>
    <property type="match status" value="1"/>
</dbReference>
<evidence type="ECO:0000259" key="8">
    <source>
        <dbReference type="Pfam" id="PF00082"/>
    </source>
</evidence>
<evidence type="ECO:0000313" key="11">
    <source>
        <dbReference type="Proteomes" id="UP000027138"/>
    </source>
</evidence>
<dbReference type="SUPFAM" id="SSF52743">
    <property type="entry name" value="Subtilisin-like"/>
    <property type="match status" value="1"/>
</dbReference>
<keyword evidence="3" id="KW-0645">Protease</keyword>
<sequence>MERGLFANNPEVANITINSTRDTDGHGTHTSSTAAGNFVKGASYFGYASGTSRGMAPRARIATYKAIWRSGVFESDVLAAVDQAIHDGVDILSLSLTLADDDMFLEDDSIAIASFSAIEKGIFVAAAAGNDGPSFYTLVNGAPWLLTVGAGTVDRELHGILTLGDKTQFSFPTLYPGNFSLSQRTLVFLDGCESVQEMKKYKHDIIVCKDNLSFSSQYENAESANVAAAVFITDITRLNYYTPSPFPAAFIGVQDGQKVINYMTSSNDPKASLQFQKTIVGTKPAPKVASYSARGPFTKCKYVLKPDIIAPGSSILASWSPVSSVTKVRKHDLFSKFNLDSGTSMATPHVAGVAALVKKMHPDWSPAAIRSALMTSANPLDNTNSPIKDEADDKIPAATPLDIGAGHIDPNKALEPGLIYDAKTEDYIKFLCAMNLTKKQIQFITRSSHHNCLNKSLDLNYPSFIAYFTGDESKSNGKMVVQEFPRTVTNVGEGISNYTAKLTKMNGIKVSVEPQKLAFKKKNEKLRYKLIIEGPKLLEEDVVYGSLSWVHDGGKYVVRSPIVATNLVP</sequence>
<evidence type="ECO:0000313" key="10">
    <source>
        <dbReference type="EMBL" id="KDP31945.1"/>
    </source>
</evidence>
<dbReference type="EMBL" id="KK914593">
    <property type="protein sequence ID" value="KDP31945.1"/>
    <property type="molecule type" value="Genomic_DNA"/>
</dbReference>
<dbReference type="Gene3D" id="3.40.50.200">
    <property type="entry name" value="Peptidase S8/S53 domain"/>
    <property type="match status" value="1"/>
</dbReference>
<dbReference type="PANTHER" id="PTHR10795">
    <property type="entry name" value="PROPROTEIN CONVERTASE SUBTILISIN/KEXIN"/>
    <property type="match status" value="1"/>
</dbReference>
<name>A0A067KI45_JATCU</name>
<dbReference type="Pfam" id="PF17766">
    <property type="entry name" value="fn3_6"/>
    <property type="match status" value="1"/>
</dbReference>